<protein>
    <recommendedName>
        <fullName evidence="1">Transposase for insertion sequence element IS21-like C-terminal domain-containing protein</fullName>
    </recommendedName>
</protein>
<dbReference type="InterPro" id="IPR054353">
    <property type="entry name" value="IstA-like_C"/>
</dbReference>
<dbReference type="EMBL" id="PVLQ01000103">
    <property type="protein sequence ID" value="PRD64040.1"/>
    <property type="molecule type" value="Genomic_DNA"/>
</dbReference>
<keyword evidence="3" id="KW-1185">Reference proteome</keyword>
<proteinExistence type="predicted"/>
<sequence length="315" mass="34988">MAFKAFARPQYVVALKAAASFGGYRFRIDPCPPHDWQKKGVVEAGGKYVKGNILPLGQLRDLSDLNAQVRARVMIEAGQRCHSTTRVAPLKLFTLERPHLQPLPDQAPDLGSWHQISVHRDCHVKFDHCLYSAPLAWVGNTLWLRATDSSVLLFHDHLLVASHARSLHPGQRMTVHDHMPPKARWFFAHDGQWLEQHAYAIGASCLQLIERLLSDRIVERLLAAQCVFALAKTYGAWKVLALGPWRMTARITPPSSPSSRAVPTASPWRAVLPSRSTRSIASFTPPPACSLPSSPSCFIETAAMNPIPELSPQLQ</sequence>
<feature type="domain" description="Transposase for insertion sequence element IS21-like C-terminal" evidence="1">
    <location>
        <begin position="103"/>
        <end position="174"/>
    </location>
</feature>
<dbReference type="AlphaFoldDB" id="A0A2S9K0Q7"/>
<evidence type="ECO:0000259" key="1">
    <source>
        <dbReference type="Pfam" id="PF22483"/>
    </source>
</evidence>
<dbReference type="PANTHER" id="PTHR35004:SF8">
    <property type="entry name" value="TRANSPOSASE RV3428C-RELATED"/>
    <property type="match status" value="1"/>
</dbReference>
<dbReference type="Proteomes" id="UP000238589">
    <property type="component" value="Unassembled WGS sequence"/>
</dbReference>
<accession>A0A2S9K0Q7</accession>
<dbReference type="PANTHER" id="PTHR35004">
    <property type="entry name" value="TRANSPOSASE RV3428C-RELATED"/>
    <property type="match status" value="1"/>
</dbReference>
<organism evidence="2 3">
    <name type="scientific">Malikia granosa</name>
    <dbReference type="NCBI Taxonomy" id="263067"/>
    <lineage>
        <taxon>Bacteria</taxon>
        <taxon>Pseudomonadati</taxon>
        <taxon>Pseudomonadota</taxon>
        <taxon>Betaproteobacteria</taxon>
        <taxon>Burkholderiales</taxon>
        <taxon>Comamonadaceae</taxon>
        <taxon>Malikia</taxon>
    </lineage>
</organism>
<reference evidence="2 3" key="1">
    <citation type="submission" date="2018-03" db="EMBL/GenBank/DDBJ databases">
        <title>Comparative genomics illustrates the genes involved in a hyperalkaliphilic mechanisms of Serpentinomonas isolated from highly-alkaline calcium-rich serpentinized springs.</title>
        <authorList>
            <person name="Suzuki S."/>
            <person name="Ishii S."/>
            <person name="Walworth N."/>
            <person name="Bird L."/>
            <person name="Kuenen J.G."/>
            <person name="Nealson K.H."/>
        </authorList>
    </citation>
    <scope>NUCLEOTIDE SEQUENCE [LARGE SCALE GENOMIC DNA]</scope>
    <source>
        <strain evidence="2 3">P1</strain>
    </source>
</reference>
<dbReference type="OrthoDB" id="2065409at2"/>
<dbReference type="RefSeq" id="WP_105749636.1">
    <property type="nucleotide sequence ID" value="NZ_PVLQ01000103.1"/>
</dbReference>
<gene>
    <name evidence="2" type="ORF">C6P64_16495</name>
</gene>
<comment type="caution">
    <text evidence="2">The sequence shown here is derived from an EMBL/GenBank/DDBJ whole genome shotgun (WGS) entry which is preliminary data.</text>
</comment>
<evidence type="ECO:0000313" key="3">
    <source>
        <dbReference type="Proteomes" id="UP000238589"/>
    </source>
</evidence>
<name>A0A2S9K0Q7_9BURK</name>
<dbReference type="Pfam" id="PF22483">
    <property type="entry name" value="Mu-transpos_C_2"/>
    <property type="match status" value="1"/>
</dbReference>
<evidence type="ECO:0000313" key="2">
    <source>
        <dbReference type="EMBL" id="PRD64040.1"/>
    </source>
</evidence>